<dbReference type="PANTHER" id="PTHR12815">
    <property type="entry name" value="SORTING AND ASSEMBLY MACHINERY SAMM50 PROTEIN FAMILY MEMBER"/>
    <property type="match status" value="1"/>
</dbReference>
<evidence type="ECO:0000256" key="3">
    <source>
        <dbReference type="ARBA" id="ARBA00022729"/>
    </source>
</evidence>
<dbReference type="EMBL" id="CM001167">
    <property type="protein sequence ID" value="EGJ71603.1"/>
    <property type="molecule type" value="Genomic_DNA"/>
</dbReference>
<comment type="subcellular location">
    <subcellularLocation>
        <location evidence="1">Membrane</location>
    </subcellularLocation>
</comment>
<dbReference type="PANTHER" id="PTHR12815:SF47">
    <property type="entry name" value="TRANSLOCATION AND ASSEMBLY MODULE SUBUNIT TAMA"/>
    <property type="match status" value="1"/>
</dbReference>
<dbReference type="AlphaFoldDB" id="F3ZPE6"/>
<sequence length="768" mass="88033">MRKYPSYLFILLVVLIFASCSTTKFVPEGEYLLDEVKITSNKKELKTVDLQPYIRQNPNSKWFSVFKTPLYVYNLSGTKHPNRWYNKFFRKIGDPPVIYNTSEAGRSQDELRKAVQNMGYLSAEVDTLTHSKKKKIKLSYNIVSGKPYLVRNITRLINDAKIAKYLEEDSISSLLKPGMKLDVSVLDSERERIVRKLSNVGYYKFHKDYITYSADTVLNTYEIDLTLNLHPYKDKLSDAVLTHPQYRINKVGFITNFDLMQSSDIQSISVNDSLHYNNMPIYYKDKLYLRPKILTEASALKQGELYNASDVQRTYSNFGRLGALKYTNVHFAENASDSTLLNAYVLLTRAKDKSVSFEIDGTNSAGDLGAAAAVSFQHRNLFKGSETFNVRLRGAYEAISNLPGYNNKNYTEYGAEMNINFPRFLFPFVSSDFKKKIRASTEFGIQYNYQIRPEFSRIQASSNWSYKWQKKLGQQFRIDLLDINYLYMPSISDKFKNDYLDGENNYILEYNYKDRLILGTGFHYTYNSARFVGLGQQTNLDSYTIRFGIESAGNLLYGLSNLTNASKNGDGEYKLLSIPYAQYLKGDFSFARNIVVDERNSFAFHVGVGIAYPYGNAGVIPFEKRYFSGGANSVRGWSVRGLGPGSFAGDGNFLNQSGDIKLDVNLEYRTNLFWKLRGAVFVDAGNIWTIREYDTQPGGQFKFNEFYRQIAISYGLGLRFDFDFFVVRLDGGMKAINPEFKSGKERYPIINPKFGRDFAFHFAVGYPF</sequence>
<evidence type="ECO:0000256" key="4">
    <source>
        <dbReference type="ARBA" id="ARBA00023136"/>
    </source>
</evidence>
<protein>
    <submittedName>
        <fullName evidence="7">Surface antigen (D15)</fullName>
    </submittedName>
</protein>
<dbReference type="eggNOG" id="COG4775">
    <property type="taxonomic scope" value="Bacteria"/>
</dbReference>
<dbReference type="STRING" id="679937.Bcop_1408"/>
<keyword evidence="4" id="KW-0472">Membrane</keyword>
<accession>F3ZPE6</accession>
<dbReference type="InterPro" id="IPR000184">
    <property type="entry name" value="Bac_surfAg_D15"/>
</dbReference>
<dbReference type="Proteomes" id="UP000018439">
    <property type="component" value="Chromosome"/>
</dbReference>
<keyword evidence="5" id="KW-0998">Cell outer membrane</keyword>
<proteinExistence type="predicted"/>
<dbReference type="InterPro" id="IPR039910">
    <property type="entry name" value="D15-like"/>
</dbReference>
<evidence type="ECO:0000313" key="7">
    <source>
        <dbReference type="EMBL" id="EGJ71603.1"/>
    </source>
</evidence>
<evidence type="ECO:0000259" key="6">
    <source>
        <dbReference type="Pfam" id="PF01103"/>
    </source>
</evidence>
<dbReference type="Pfam" id="PF01103">
    <property type="entry name" value="Omp85"/>
    <property type="match status" value="1"/>
</dbReference>
<dbReference type="Gene3D" id="2.40.160.50">
    <property type="entry name" value="membrane protein fhac: a member of the omp85/tpsb transporter family"/>
    <property type="match status" value="1"/>
</dbReference>
<keyword evidence="3" id="KW-0732">Signal</keyword>
<feature type="domain" description="Bacterial surface antigen (D15)" evidence="6">
    <location>
        <begin position="399"/>
        <end position="766"/>
    </location>
</feature>
<evidence type="ECO:0000256" key="1">
    <source>
        <dbReference type="ARBA" id="ARBA00004370"/>
    </source>
</evidence>
<reference evidence="7 8" key="1">
    <citation type="journal article" date="2011" name="Stand. Genomic Sci.">
        <title>Non-contiguous finished genome sequence of Bacteroides coprosuis type strain (PC139).</title>
        <authorList>
            <person name="Land M."/>
            <person name="Held B."/>
            <person name="Gronow S."/>
            <person name="Abt B."/>
            <person name="Lucas S."/>
            <person name="Del Rio T.G."/>
            <person name="Nolan M."/>
            <person name="Tice H."/>
            <person name="Cheng J.F."/>
            <person name="Pitluck S."/>
            <person name="Liolios K."/>
            <person name="Pagani I."/>
            <person name="Ivanova N."/>
            <person name="Mavromatis K."/>
            <person name="Mikhailova N."/>
            <person name="Pati A."/>
            <person name="Tapia R."/>
            <person name="Han C."/>
            <person name="Goodwin L."/>
            <person name="Chen A."/>
            <person name="Palaniappan K."/>
            <person name="Hauser L."/>
            <person name="Brambilla E.M."/>
            <person name="Rohde M."/>
            <person name="Goker M."/>
            <person name="Detter J.C."/>
            <person name="Woyke T."/>
            <person name="Bristow J."/>
            <person name="Eisen J.A."/>
            <person name="Markowitz V."/>
            <person name="Hugenholtz P."/>
            <person name="Kyrpides N.C."/>
            <person name="Klenk H.P."/>
            <person name="Lapidus A."/>
        </authorList>
    </citation>
    <scope>NUCLEOTIDE SEQUENCE</scope>
    <source>
        <strain evidence="7 8">DSM 18011</strain>
    </source>
</reference>
<evidence type="ECO:0000313" key="8">
    <source>
        <dbReference type="Proteomes" id="UP000018439"/>
    </source>
</evidence>
<dbReference type="GO" id="GO:0019867">
    <property type="term" value="C:outer membrane"/>
    <property type="evidence" value="ECO:0007669"/>
    <property type="project" value="InterPro"/>
</dbReference>
<evidence type="ECO:0000256" key="5">
    <source>
        <dbReference type="ARBA" id="ARBA00023237"/>
    </source>
</evidence>
<keyword evidence="2" id="KW-0812">Transmembrane</keyword>
<name>F3ZPE6_9BACE</name>
<keyword evidence="8" id="KW-1185">Reference proteome</keyword>
<evidence type="ECO:0000256" key="2">
    <source>
        <dbReference type="ARBA" id="ARBA00022692"/>
    </source>
</evidence>
<dbReference type="PROSITE" id="PS51257">
    <property type="entry name" value="PROKAR_LIPOPROTEIN"/>
    <property type="match status" value="1"/>
</dbReference>
<gene>
    <name evidence="7" type="ORF">Bcop_1408</name>
</gene>
<dbReference type="OrthoDB" id="9814535at2"/>
<dbReference type="HOGENOM" id="CLU_010929_0_0_10"/>
<organism evidence="7 8">
    <name type="scientific">Bacteroides coprosuis DSM 18011</name>
    <dbReference type="NCBI Taxonomy" id="679937"/>
    <lineage>
        <taxon>Bacteria</taxon>
        <taxon>Pseudomonadati</taxon>
        <taxon>Bacteroidota</taxon>
        <taxon>Bacteroidia</taxon>
        <taxon>Bacteroidales</taxon>
        <taxon>Bacteroidaceae</taxon>
        <taxon>Bacteroides</taxon>
    </lineage>
</organism>